<accession>D3S2C3</accession>
<dbReference type="KEGG" id="fpl:Ferp_2507"/>
<dbReference type="STRING" id="589924.Ferp_2507"/>
<dbReference type="EMBL" id="CP001899">
    <property type="protein sequence ID" value="ADC66614.1"/>
    <property type="molecule type" value="Genomic_DNA"/>
</dbReference>
<dbReference type="Proteomes" id="UP000002613">
    <property type="component" value="Chromosome"/>
</dbReference>
<evidence type="ECO:0000313" key="1">
    <source>
        <dbReference type="EMBL" id="ADC66614.1"/>
    </source>
</evidence>
<reference evidence="1 2" key="2">
    <citation type="journal article" date="2011" name="Stand. Genomic Sci.">
        <title>Complete genome sequence of Ferroglobus placidus AEDII12DO.</title>
        <authorList>
            <person name="Anderson I."/>
            <person name="Risso C."/>
            <person name="Holmes D."/>
            <person name="Lucas S."/>
            <person name="Copeland A."/>
            <person name="Lapidus A."/>
            <person name="Cheng J.F."/>
            <person name="Bruce D."/>
            <person name="Goodwin L."/>
            <person name="Pitluck S."/>
            <person name="Saunders E."/>
            <person name="Brettin T."/>
            <person name="Detter J.C."/>
            <person name="Han C."/>
            <person name="Tapia R."/>
            <person name="Larimer F."/>
            <person name="Land M."/>
            <person name="Hauser L."/>
            <person name="Woyke T."/>
            <person name="Lovley D."/>
            <person name="Kyrpides N."/>
            <person name="Ivanova N."/>
        </authorList>
    </citation>
    <scope>NUCLEOTIDE SEQUENCE [LARGE SCALE GENOMIC DNA]</scope>
    <source>
        <strain evidence="2">DSM 10642 / AEDII12DO</strain>
    </source>
</reference>
<dbReference type="eggNOG" id="arCOG02431">
    <property type="taxonomic scope" value="Archaea"/>
</dbReference>
<dbReference type="InterPro" id="IPR052341">
    <property type="entry name" value="LOG_family_nucleotidases"/>
</dbReference>
<dbReference type="PANTHER" id="PTHR43393:SF3">
    <property type="entry name" value="LYSINE DECARBOXYLASE-LIKE PROTEIN"/>
    <property type="match status" value="1"/>
</dbReference>
<dbReference type="InterPro" id="IPR041164">
    <property type="entry name" value="LDcluster4"/>
</dbReference>
<proteinExistence type="predicted"/>
<evidence type="ECO:0000313" key="2">
    <source>
        <dbReference type="Proteomes" id="UP000002613"/>
    </source>
</evidence>
<dbReference type="Pfam" id="PF18306">
    <property type="entry name" value="LDcluster4"/>
    <property type="match status" value="1"/>
</dbReference>
<dbReference type="GO" id="GO:0005829">
    <property type="term" value="C:cytosol"/>
    <property type="evidence" value="ECO:0007669"/>
    <property type="project" value="TreeGrafter"/>
</dbReference>
<dbReference type="InterPro" id="IPR005268">
    <property type="entry name" value="CHP00725"/>
</dbReference>
<keyword evidence="2" id="KW-1185">Reference proteome</keyword>
<organism evidence="1 2">
    <name type="scientific">Ferroglobus placidus (strain DSM 10642 / AEDII12DO)</name>
    <dbReference type="NCBI Taxonomy" id="589924"/>
    <lineage>
        <taxon>Archaea</taxon>
        <taxon>Methanobacteriati</taxon>
        <taxon>Methanobacteriota</taxon>
        <taxon>Archaeoglobi</taxon>
        <taxon>Archaeoglobales</taxon>
        <taxon>Archaeoglobaceae</taxon>
        <taxon>Ferroglobus</taxon>
    </lineage>
</organism>
<dbReference type="GeneID" id="8780049"/>
<dbReference type="AlphaFoldDB" id="D3S2C3"/>
<sequence length="149" mass="15568">MPLQVGVIGSGDCYEDVCEIAERVGELLAERKCVIINGGLFGVMEAVSRGAKRKGGFVVGIVPGKSKEEANKYCDIVIATNMGHARNMIIVHSSDVLIAIGGGYGTISEMAIALKEGKRVVGIKTPVKLPGLIEAKTAEEAVDIALGKS</sequence>
<reference evidence="2" key="1">
    <citation type="submission" date="2010-02" db="EMBL/GenBank/DDBJ databases">
        <title>Complete sequence of Ferroglobus placidus DSM 10642.</title>
        <authorList>
            <consortium name="US DOE Joint Genome Institute"/>
            <person name="Lucas S."/>
            <person name="Copeland A."/>
            <person name="Lapidus A."/>
            <person name="Cheng J.-F."/>
            <person name="Bruce D."/>
            <person name="Goodwin L."/>
            <person name="Pitluck S."/>
            <person name="Saunders E."/>
            <person name="Brettin T."/>
            <person name="Detter J.C."/>
            <person name="Han C."/>
            <person name="Tapia R."/>
            <person name="Larimer F."/>
            <person name="Land M."/>
            <person name="Hauser L."/>
            <person name="Kyrpides N."/>
            <person name="Ivanova N."/>
            <person name="Holmes D."/>
            <person name="Lovley D."/>
            <person name="Kyrpides N."/>
            <person name="Anderson I.J."/>
            <person name="Woyke T."/>
        </authorList>
    </citation>
    <scope>NUCLEOTIDE SEQUENCE [LARGE SCALE GENOMIC DNA]</scope>
    <source>
        <strain evidence="2">DSM 10642 / AEDII12DO</strain>
    </source>
</reference>
<dbReference type="RefSeq" id="WP_012966947.1">
    <property type="nucleotide sequence ID" value="NC_013849.1"/>
</dbReference>
<name>D3S2C3_FERPA</name>
<protein>
    <recommendedName>
        <fullName evidence="3">TIGR00725 family protein</fullName>
    </recommendedName>
</protein>
<dbReference type="PaxDb" id="589924-Ferp_2507"/>
<evidence type="ECO:0008006" key="3">
    <source>
        <dbReference type="Google" id="ProtNLM"/>
    </source>
</evidence>
<dbReference type="PANTHER" id="PTHR43393">
    <property type="entry name" value="CYTOKININ RIBOSIDE 5'-MONOPHOSPHATE PHOSPHORIBOHYDROLASE"/>
    <property type="match status" value="1"/>
</dbReference>
<dbReference type="HOGENOM" id="CLU_107614_1_0_2"/>
<dbReference type="OrthoDB" id="9570at2157"/>
<dbReference type="NCBIfam" id="TIGR00725">
    <property type="entry name" value="TIGR00725 family protein"/>
    <property type="match status" value="1"/>
</dbReference>
<gene>
    <name evidence="1" type="ordered locus">Ferp_2507</name>
</gene>
<dbReference type="SUPFAM" id="SSF102405">
    <property type="entry name" value="MCP/YpsA-like"/>
    <property type="match status" value="1"/>
</dbReference>
<dbReference type="Gene3D" id="3.40.50.450">
    <property type="match status" value="1"/>
</dbReference>